<feature type="compositionally biased region" description="Polar residues" evidence="3">
    <location>
        <begin position="106"/>
        <end position="118"/>
    </location>
</feature>
<evidence type="ECO:0000256" key="3">
    <source>
        <dbReference type="SAM" id="MobiDB-lite"/>
    </source>
</evidence>
<sequence length="328" mass="35539">MLAGSKPLAVEGFSSSPLFEVSRGKFEADAVAPATPSDAGIISSEPDAAPSSSPDDAPCVAPSSRDRIAASDLASETERKPVWGRTINGGNDVAPVVMGGSISWPALSNSTKTSSITSPERLGGGNGGDGVGTSGSFSSNASSSSSAKGNYSYRDGGRRESHGSSDQKRAGDNSRRGYHGNKRDQDRGVHQWNSSQGWSGRCFHRRQPVMQPPMPAVAPFIGALPFQHFPGPMAFFPDFTSQGYYFPTYPQPQTFGRSPFVPPTVNSQLQRPMFFGSIHQHRIALLKQIEYYFSVENLCKDEYLRKNMDEHGWVSIFLIADFRRVSFS</sequence>
<evidence type="ECO:0000259" key="4">
    <source>
        <dbReference type="PROSITE" id="PS50961"/>
    </source>
</evidence>
<comment type="caution">
    <text evidence="5">The sequence shown here is derived from an EMBL/GenBank/DDBJ whole genome shotgun (WGS) entry which is preliminary data.</text>
</comment>
<evidence type="ECO:0000256" key="1">
    <source>
        <dbReference type="ARBA" id="ARBA00022884"/>
    </source>
</evidence>
<feature type="compositionally biased region" description="Basic and acidic residues" evidence="3">
    <location>
        <begin position="155"/>
        <end position="189"/>
    </location>
</feature>
<feature type="compositionally biased region" description="Low complexity" evidence="3">
    <location>
        <begin position="134"/>
        <end position="153"/>
    </location>
</feature>
<name>A0ABR2LLU3_9ASPA</name>
<protein>
    <recommendedName>
        <fullName evidence="4">HTH La-type RNA-binding domain-containing protein</fullName>
    </recommendedName>
</protein>
<feature type="region of interest" description="Disordered" evidence="3">
    <location>
        <begin position="106"/>
        <end position="197"/>
    </location>
</feature>
<proteinExistence type="predicted"/>
<evidence type="ECO:0000313" key="6">
    <source>
        <dbReference type="Proteomes" id="UP001412067"/>
    </source>
</evidence>
<dbReference type="Gene3D" id="1.10.10.10">
    <property type="entry name" value="Winged helix-like DNA-binding domain superfamily/Winged helix DNA-binding domain"/>
    <property type="match status" value="1"/>
</dbReference>
<dbReference type="EMBL" id="JBBWWR010000018">
    <property type="protein sequence ID" value="KAK8944067.1"/>
    <property type="molecule type" value="Genomic_DNA"/>
</dbReference>
<gene>
    <name evidence="5" type="ORF">KSP40_PGU015513</name>
</gene>
<feature type="compositionally biased region" description="Low complexity" evidence="3">
    <location>
        <begin position="43"/>
        <end position="63"/>
    </location>
</feature>
<dbReference type="InterPro" id="IPR036388">
    <property type="entry name" value="WH-like_DNA-bd_sf"/>
</dbReference>
<dbReference type="PANTHER" id="PTHR22792:SF132">
    <property type="entry name" value="LA-RELATED PROTEIN 1"/>
    <property type="match status" value="1"/>
</dbReference>
<feature type="domain" description="HTH La-type RNA-binding" evidence="4">
    <location>
        <begin position="275"/>
        <end position="328"/>
    </location>
</feature>
<dbReference type="SUPFAM" id="SSF46785">
    <property type="entry name" value="Winged helix' DNA-binding domain"/>
    <property type="match status" value="1"/>
</dbReference>
<dbReference type="Proteomes" id="UP001412067">
    <property type="component" value="Unassembled WGS sequence"/>
</dbReference>
<evidence type="ECO:0000256" key="2">
    <source>
        <dbReference type="PROSITE-ProRule" id="PRU00332"/>
    </source>
</evidence>
<dbReference type="PANTHER" id="PTHR22792">
    <property type="entry name" value="LUPUS LA PROTEIN-RELATED"/>
    <property type="match status" value="1"/>
</dbReference>
<dbReference type="InterPro" id="IPR036390">
    <property type="entry name" value="WH_DNA-bd_sf"/>
</dbReference>
<dbReference type="PROSITE" id="PS50961">
    <property type="entry name" value="HTH_LA"/>
    <property type="match status" value="1"/>
</dbReference>
<feature type="compositionally biased region" description="Gly residues" evidence="3">
    <location>
        <begin position="122"/>
        <end position="133"/>
    </location>
</feature>
<keyword evidence="6" id="KW-1185">Reference proteome</keyword>
<dbReference type="Pfam" id="PF05383">
    <property type="entry name" value="La"/>
    <property type="match status" value="1"/>
</dbReference>
<dbReference type="InterPro" id="IPR006630">
    <property type="entry name" value="La_HTH"/>
</dbReference>
<dbReference type="CDD" id="cd07323">
    <property type="entry name" value="LAM"/>
    <property type="match status" value="1"/>
</dbReference>
<dbReference type="SMART" id="SM00715">
    <property type="entry name" value="LA"/>
    <property type="match status" value="1"/>
</dbReference>
<reference evidence="5 6" key="1">
    <citation type="journal article" date="2022" name="Nat. Plants">
        <title>Genomes of leafy and leafless Platanthera orchids illuminate the evolution of mycoheterotrophy.</title>
        <authorList>
            <person name="Li M.H."/>
            <person name="Liu K.W."/>
            <person name="Li Z."/>
            <person name="Lu H.C."/>
            <person name="Ye Q.L."/>
            <person name="Zhang D."/>
            <person name="Wang J.Y."/>
            <person name="Li Y.F."/>
            <person name="Zhong Z.M."/>
            <person name="Liu X."/>
            <person name="Yu X."/>
            <person name="Liu D.K."/>
            <person name="Tu X.D."/>
            <person name="Liu B."/>
            <person name="Hao Y."/>
            <person name="Liao X.Y."/>
            <person name="Jiang Y.T."/>
            <person name="Sun W.H."/>
            <person name="Chen J."/>
            <person name="Chen Y.Q."/>
            <person name="Ai Y."/>
            <person name="Zhai J.W."/>
            <person name="Wu S.S."/>
            <person name="Zhou Z."/>
            <person name="Hsiao Y.Y."/>
            <person name="Wu W.L."/>
            <person name="Chen Y.Y."/>
            <person name="Lin Y.F."/>
            <person name="Hsu J.L."/>
            <person name="Li C.Y."/>
            <person name="Wang Z.W."/>
            <person name="Zhao X."/>
            <person name="Zhong W.Y."/>
            <person name="Ma X.K."/>
            <person name="Ma L."/>
            <person name="Huang J."/>
            <person name="Chen G.Z."/>
            <person name="Huang M.Z."/>
            <person name="Huang L."/>
            <person name="Peng D.H."/>
            <person name="Luo Y.B."/>
            <person name="Zou S.Q."/>
            <person name="Chen S.P."/>
            <person name="Lan S."/>
            <person name="Tsai W.C."/>
            <person name="Van de Peer Y."/>
            <person name="Liu Z.J."/>
        </authorList>
    </citation>
    <scope>NUCLEOTIDE SEQUENCE [LARGE SCALE GENOMIC DNA]</scope>
    <source>
        <strain evidence="5">Lor288</strain>
    </source>
</reference>
<accession>A0ABR2LLU3</accession>
<keyword evidence="1 2" id="KW-0694">RNA-binding</keyword>
<feature type="region of interest" description="Disordered" evidence="3">
    <location>
        <begin position="29"/>
        <end position="92"/>
    </location>
</feature>
<evidence type="ECO:0000313" key="5">
    <source>
        <dbReference type="EMBL" id="KAK8944067.1"/>
    </source>
</evidence>
<dbReference type="InterPro" id="IPR045180">
    <property type="entry name" value="La_dom_prot"/>
</dbReference>
<organism evidence="5 6">
    <name type="scientific">Platanthera guangdongensis</name>
    <dbReference type="NCBI Taxonomy" id="2320717"/>
    <lineage>
        <taxon>Eukaryota</taxon>
        <taxon>Viridiplantae</taxon>
        <taxon>Streptophyta</taxon>
        <taxon>Embryophyta</taxon>
        <taxon>Tracheophyta</taxon>
        <taxon>Spermatophyta</taxon>
        <taxon>Magnoliopsida</taxon>
        <taxon>Liliopsida</taxon>
        <taxon>Asparagales</taxon>
        <taxon>Orchidaceae</taxon>
        <taxon>Orchidoideae</taxon>
        <taxon>Orchideae</taxon>
        <taxon>Orchidinae</taxon>
        <taxon>Platanthera</taxon>
    </lineage>
</organism>